<dbReference type="EMBL" id="GBRH01271002">
    <property type="protein sequence ID" value="JAD26893.1"/>
    <property type="molecule type" value="Transcribed_RNA"/>
</dbReference>
<name>A0A0A8YMQ8_ARUDO</name>
<protein>
    <submittedName>
        <fullName evidence="1">Uncharacterized protein</fullName>
    </submittedName>
</protein>
<reference evidence="1" key="1">
    <citation type="submission" date="2014-09" db="EMBL/GenBank/DDBJ databases">
        <authorList>
            <person name="Magalhaes I.L.F."/>
            <person name="Oliveira U."/>
            <person name="Santos F.R."/>
            <person name="Vidigal T.H.D.A."/>
            <person name="Brescovit A.D."/>
            <person name="Santos A.J."/>
        </authorList>
    </citation>
    <scope>NUCLEOTIDE SEQUENCE</scope>
    <source>
        <tissue evidence="1">Shoot tissue taken approximately 20 cm above the soil surface</tissue>
    </source>
</reference>
<accession>A0A0A8YMQ8</accession>
<evidence type="ECO:0000313" key="1">
    <source>
        <dbReference type="EMBL" id="JAD26893.1"/>
    </source>
</evidence>
<sequence length="32" mass="3783">MGHLALQKKITRLQIIPFNIVKENLTLFHPHM</sequence>
<proteinExistence type="predicted"/>
<organism evidence="1">
    <name type="scientific">Arundo donax</name>
    <name type="common">Giant reed</name>
    <name type="synonym">Donax arundinaceus</name>
    <dbReference type="NCBI Taxonomy" id="35708"/>
    <lineage>
        <taxon>Eukaryota</taxon>
        <taxon>Viridiplantae</taxon>
        <taxon>Streptophyta</taxon>
        <taxon>Embryophyta</taxon>
        <taxon>Tracheophyta</taxon>
        <taxon>Spermatophyta</taxon>
        <taxon>Magnoliopsida</taxon>
        <taxon>Liliopsida</taxon>
        <taxon>Poales</taxon>
        <taxon>Poaceae</taxon>
        <taxon>PACMAD clade</taxon>
        <taxon>Arundinoideae</taxon>
        <taxon>Arundineae</taxon>
        <taxon>Arundo</taxon>
    </lineage>
</organism>
<dbReference type="AlphaFoldDB" id="A0A0A8YMQ8"/>
<reference evidence="1" key="2">
    <citation type="journal article" date="2015" name="Data Brief">
        <title>Shoot transcriptome of the giant reed, Arundo donax.</title>
        <authorList>
            <person name="Barrero R.A."/>
            <person name="Guerrero F.D."/>
            <person name="Moolhuijzen P."/>
            <person name="Goolsby J.A."/>
            <person name="Tidwell J."/>
            <person name="Bellgard S.E."/>
            <person name="Bellgard M.I."/>
        </authorList>
    </citation>
    <scope>NUCLEOTIDE SEQUENCE</scope>
    <source>
        <tissue evidence="1">Shoot tissue taken approximately 20 cm above the soil surface</tissue>
    </source>
</reference>